<organism evidence="6 7">
    <name type="scientific">Uliginosibacterium aquaticum</name>
    <dbReference type="NCBI Taxonomy" id="2731212"/>
    <lineage>
        <taxon>Bacteria</taxon>
        <taxon>Pseudomonadati</taxon>
        <taxon>Pseudomonadota</taxon>
        <taxon>Betaproteobacteria</taxon>
        <taxon>Rhodocyclales</taxon>
        <taxon>Zoogloeaceae</taxon>
        <taxon>Uliginosibacterium</taxon>
    </lineage>
</organism>
<evidence type="ECO:0000259" key="5">
    <source>
        <dbReference type="Pfam" id="PF01625"/>
    </source>
</evidence>
<dbReference type="Proteomes" id="UP000778523">
    <property type="component" value="Unassembled WGS sequence"/>
</dbReference>
<dbReference type="PANTHER" id="PTHR43774">
    <property type="entry name" value="PEPTIDE METHIONINE SULFOXIDE REDUCTASE"/>
    <property type="match status" value="1"/>
</dbReference>
<dbReference type="GO" id="GO:0008113">
    <property type="term" value="F:peptide-methionine (S)-S-oxide reductase activity"/>
    <property type="evidence" value="ECO:0007669"/>
    <property type="project" value="UniProtKB-EC"/>
</dbReference>
<evidence type="ECO:0000313" key="6">
    <source>
        <dbReference type="EMBL" id="NSL56226.1"/>
    </source>
</evidence>
<comment type="function">
    <text evidence="4">Has an important function as a repair enzyme for proteins that have been inactivated by oxidation. Catalyzes the reversible oxidation-reduction of methionine sulfoxide in proteins to methionine.</text>
</comment>
<evidence type="ECO:0000256" key="4">
    <source>
        <dbReference type="HAMAP-Rule" id="MF_01401"/>
    </source>
</evidence>
<feature type="domain" description="Peptide methionine sulphoxide reductase MsrA" evidence="5">
    <location>
        <begin position="18"/>
        <end position="170"/>
    </location>
</feature>
<reference evidence="6 7" key="1">
    <citation type="submission" date="2020-06" db="EMBL/GenBank/DDBJ databases">
        <title>Draft genome of Uliginosibacterium sp. IMCC34675.</title>
        <authorList>
            <person name="Song J."/>
        </authorList>
    </citation>
    <scope>NUCLEOTIDE SEQUENCE [LARGE SCALE GENOMIC DNA]</scope>
    <source>
        <strain evidence="6 7">IMCC34675</strain>
    </source>
</reference>
<comment type="catalytic activity">
    <reaction evidence="3 4">
        <text>[thioredoxin]-disulfide + L-methionine + H2O = L-methionine (S)-S-oxide + [thioredoxin]-dithiol</text>
        <dbReference type="Rhea" id="RHEA:19993"/>
        <dbReference type="Rhea" id="RHEA-COMP:10698"/>
        <dbReference type="Rhea" id="RHEA-COMP:10700"/>
        <dbReference type="ChEBI" id="CHEBI:15377"/>
        <dbReference type="ChEBI" id="CHEBI:29950"/>
        <dbReference type="ChEBI" id="CHEBI:50058"/>
        <dbReference type="ChEBI" id="CHEBI:57844"/>
        <dbReference type="ChEBI" id="CHEBI:58772"/>
        <dbReference type="EC" id="1.8.4.11"/>
    </reaction>
</comment>
<dbReference type="PANTHER" id="PTHR43774:SF1">
    <property type="entry name" value="PEPTIDE METHIONINE SULFOXIDE REDUCTASE MSRA 2"/>
    <property type="match status" value="1"/>
</dbReference>
<gene>
    <name evidence="4 6" type="primary">msrA</name>
    <name evidence="6" type="ORF">HJ583_014395</name>
</gene>
<protein>
    <recommendedName>
        <fullName evidence="4">Peptide methionine sulfoxide reductase MsrA</fullName>
        <shortName evidence="4">Protein-methionine-S-oxide reductase</shortName>
        <ecNumber evidence="4">1.8.4.11</ecNumber>
    </recommendedName>
    <alternativeName>
        <fullName evidence="4">Peptide-methionine (S)-S-oxide reductase</fullName>
        <shortName evidence="4">Peptide Met(O) reductase</shortName>
    </alternativeName>
</protein>
<dbReference type="EMBL" id="JABCSC020000003">
    <property type="protein sequence ID" value="NSL56226.1"/>
    <property type="molecule type" value="Genomic_DNA"/>
</dbReference>
<evidence type="ECO:0000313" key="7">
    <source>
        <dbReference type="Proteomes" id="UP000778523"/>
    </source>
</evidence>
<dbReference type="HAMAP" id="MF_01401">
    <property type="entry name" value="MsrA"/>
    <property type="match status" value="1"/>
</dbReference>
<comment type="catalytic activity">
    <reaction evidence="2 4">
        <text>L-methionyl-[protein] + [thioredoxin]-disulfide + H2O = L-methionyl-(S)-S-oxide-[protein] + [thioredoxin]-dithiol</text>
        <dbReference type="Rhea" id="RHEA:14217"/>
        <dbReference type="Rhea" id="RHEA-COMP:10698"/>
        <dbReference type="Rhea" id="RHEA-COMP:10700"/>
        <dbReference type="Rhea" id="RHEA-COMP:12313"/>
        <dbReference type="Rhea" id="RHEA-COMP:12315"/>
        <dbReference type="ChEBI" id="CHEBI:15377"/>
        <dbReference type="ChEBI" id="CHEBI:16044"/>
        <dbReference type="ChEBI" id="CHEBI:29950"/>
        <dbReference type="ChEBI" id="CHEBI:44120"/>
        <dbReference type="ChEBI" id="CHEBI:50058"/>
        <dbReference type="EC" id="1.8.4.11"/>
    </reaction>
</comment>
<accession>A0ABX2IHJ9</accession>
<dbReference type="Pfam" id="PF01625">
    <property type="entry name" value="PMSR"/>
    <property type="match status" value="1"/>
</dbReference>
<proteinExistence type="inferred from homology"/>
<sequence length="193" mass="20936">MTSGAFSGTSASLPGEFAILAGGCFWCTEAVFAPLRGVLAVEPGYIGGELSDTANYEAVCSGQTGHAEAVRVRFDPVLLTYRDLLEVFFATHDPTQLNRQGNDVGSQYRSAIFWLDEAQRTTAQALLDGLQQSDAYGAPIVTEVVAAGEFFPAEAYHHDYYRRNPQQGYCAFVIAPKLGKLRAKFANLLKNDA</sequence>
<evidence type="ECO:0000256" key="1">
    <source>
        <dbReference type="ARBA" id="ARBA00023002"/>
    </source>
</evidence>
<dbReference type="RefSeq" id="WP_170022541.1">
    <property type="nucleotide sequence ID" value="NZ_JABCSC020000003.1"/>
</dbReference>
<dbReference type="NCBIfam" id="TIGR00401">
    <property type="entry name" value="msrA"/>
    <property type="match status" value="1"/>
</dbReference>
<dbReference type="InterPro" id="IPR002569">
    <property type="entry name" value="Met_Sox_Rdtase_MsrA_dom"/>
</dbReference>
<keyword evidence="1 4" id="KW-0560">Oxidoreductase</keyword>
<feature type="active site" evidence="4">
    <location>
        <position position="24"/>
    </location>
</feature>
<name>A0ABX2IHJ9_9RHOO</name>
<comment type="caution">
    <text evidence="6">The sequence shown here is derived from an EMBL/GenBank/DDBJ whole genome shotgun (WGS) entry which is preliminary data.</text>
</comment>
<evidence type="ECO:0000256" key="2">
    <source>
        <dbReference type="ARBA" id="ARBA00047806"/>
    </source>
</evidence>
<dbReference type="EC" id="1.8.4.11" evidence="4"/>
<comment type="similarity">
    <text evidence="4">Belongs to the MsrA Met sulfoxide reductase family.</text>
</comment>
<dbReference type="SUPFAM" id="SSF55068">
    <property type="entry name" value="Peptide methionine sulfoxide reductase"/>
    <property type="match status" value="1"/>
</dbReference>
<keyword evidence="7" id="KW-1185">Reference proteome</keyword>
<dbReference type="InterPro" id="IPR036509">
    <property type="entry name" value="Met_Sox_Rdtase_MsrA_sf"/>
</dbReference>
<dbReference type="Gene3D" id="3.30.1060.10">
    <property type="entry name" value="Peptide methionine sulphoxide reductase MsrA"/>
    <property type="match status" value="1"/>
</dbReference>
<evidence type="ECO:0000256" key="3">
    <source>
        <dbReference type="ARBA" id="ARBA00048782"/>
    </source>
</evidence>